<dbReference type="Proteomes" id="UP000546464">
    <property type="component" value="Unassembled WGS sequence"/>
</dbReference>
<dbReference type="EMBL" id="JACHVB010000025">
    <property type="protein sequence ID" value="MBC2594586.1"/>
    <property type="molecule type" value="Genomic_DNA"/>
</dbReference>
<proteinExistence type="predicted"/>
<comment type="caution">
    <text evidence="1">The sequence shown here is derived from an EMBL/GenBank/DDBJ whole genome shotgun (WGS) entry which is preliminary data.</text>
</comment>
<reference evidence="1 2" key="1">
    <citation type="submission" date="2020-07" db="EMBL/GenBank/DDBJ databases">
        <authorList>
            <person name="Feng X."/>
        </authorList>
    </citation>
    <scope>NUCLEOTIDE SEQUENCE [LARGE SCALE GENOMIC DNA]</scope>
    <source>
        <strain evidence="1 2">JCM31066</strain>
    </source>
</reference>
<protein>
    <submittedName>
        <fullName evidence="1">Uncharacterized protein</fullName>
    </submittedName>
</protein>
<gene>
    <name evidence="1" type="ORF">H5P28_09975</name>
</gene>
<organism evidence="1 2">
    <name type="scientific">Ruficoccus amylovorans</name>
    <dbReference type="NCBI Taxonomy" id="1804625"/>
    <lineage>
        <taxon>Bacteria</taxon>
        <taxon>Pseudomonadati</taxon>
        <taxon>Verrucomicrobiota</taxon>
        <taxon>Opitutia</taxon>
        <taxon>Puniceicoccales</taxon>
        <taxon>Cerasicoccaceae</taxon>
        <taxon>Ruficoccus</taxon>
    </lineage>
</organism>
<dbReference type="RefSeq" id="WP_185675567.1">
    <property type="nucleotide sequence ID" value="NZ_JACHVB010000025.1"/>
</dbReference>
<accession>A0A842HG27</accession>
<keyword evidence="2" id="KW-1185">Reference proteome</keyword>
<evidence type="ECO:0000313" key="1">
    <source>
        <dbReference type="EMBL" id="MBC2594586.1"/>
    </source>
</evidence>
<name>A0A842HG27_9BACT</name>
<evidence type="ECO:0000313" key="2">
    <source>
        <dbReference type="Proteomes" id="UP000546464"/>
    </source>
</evidence>
<sequence length="211" mass="23340">MKFPLLTRPAVLSILLLSVITSARGELVIRYGEINNPAIFGVEMPDDLSFYGRADMVYAISLQKYQTGPYLVTELVVDIGGVTSQFRVYATEAFDPSVLTDALPQQGAPKAVTQRTGVPTAVEKLRQQADDSLNSAQGGLVVKDYPTSTHAKTIEYRLARAEDVRDLYEAMMDLYIRNGREAVVSRRESVNDSQEVKQVISRLGGTLFVFE</sequence>
<dbReference type="AlphaFoldDB" id="A0A842HG27"/>